<keyword evidence="1" id="KW-0175">Coiled coil</keyword>
<sequence>MKNLLAHARQLAAPVLLALAWPVLAQSPGAPSGEAAMPWQALRAETQELMRADAALQRLEGELAQLRQAAGSTRAELGTLRQRIGQAQPWYRSARLEQALALLALATAGALALLAWRTRRFDAALRRDEPSAPEALERQRADTASSAQEVPVRPAIAPPAVQPLVADLAPVAALPPRPGASAPAGGPLRVETLAAILDEAEFLASLGLHAKASDVLESYLAGSATPAPVAFIELMRVCTLAEEARALQAVRRRYAEVHGVPAPTLEQVGAQGGLEQHRALAGRVTQAWGTAGVLPLIEEALFGAPGRDTVLGVEAARELICLHAIAQSLAADGAAGLAVAQEPPLAPWAHAEHLAEAQAFVHAMGDDFGGHPFALDLDLSVAPQPLPEKAPEPDAQELAALLLAGREAARQAAERAAREAEEAFNAAVASERAPFPRR</sequence>
<keyword evidence="3" id="KW-0472">Membrane</keyword>
<accession>A0ABS1JP49</accession>
<dbReference type="RefSeq" id="WP_201689998.1">
    <property type="nucleotide sequence ID" value="NZ_JAEQND010000006.1"/>
</dbReference>
<evidence type="ECO:0000256" key="1">
    <source>
        <dbReference type="SAM" id="Coils"/>
    </source>
</evidence>
<proteinExistence type="predicted"/>
<keyword evidence="3" id="KW-0812">Transmembrane</keyword>
<name>A0ABS1JP49_9BURK</name>
<protein>
    <submittedName>
        <fullName evidence="5">Uncharacterized protein</fullName>
    </submittedName>
</protein>
<keyword evidence="6" id="KW-1185">Reference proteome</keyword>
<feature type="chain" id="PRO_5046975704" evidence="4">
    <location>
        <begin position="26"/>
        <end position="438"/>
    </location>
</feature>
<keyword evidence="3" id="KW-1133">Transmembrane helix</keyword>
<feature type="compositionally biased region" description="Basic and acidic residues" evidence="2">
    <location>
        <begin position="129"/>
        <end position="141"/>
    </location>
</feature>
<evidence type="ECO:0000256" key="4">
    <source>
        <dbReference type="SAM" id="SignalP"/>
    </source>
</evidence>
<organism evidence="5 6">
    <name type="scientific">Ramlibacter alkalitolerans</name>
    <dbReference type="NCBI Taxonomy" id="2039631"/>
    <lineage>
        <taxon>Bacteria</taxon>
        <taxon>Pseudomonadati</taxon>
        <taxon>Pseudomonadota</taxon>
        <taxon>Betaproteobacteria</taxon>
        <taxon>Burkholderiales</taxon>
        <taxon>Comamonadaceae</taxon>
        <taxon>Ramlibacter</taxon>
    </lineage>
</organism>
<gene>
    <name evidence="5" type="ORF">JI746_13045</name>
</gene>
<comment type="caution">
    <text evidence="5">The sequence shown here is derived from an EMBL/GenBank/DDBJ whole genome shotgun (WGS) entry which is preliminary data.</text>
</comment>
<evidence type="ECO:0000256" key="3">
    <source>
        <dbReference type="SAM" id="Phobius"/>
    </source>
</evidence>
<feature type="transmembrane region" description="Helical" evidence="3">
    <location>
        <begin position="99"/>
        <end position="116"/>
    </location>
</feature>
<feature type="signal peptide" evidence="4">
    <location>
        <begin position="1"/>
        <end position="25"/>
    </location>
</feature>
<evidence type="ECO:0000256" key="2">
    <source>
        <dbReference type="SAM" id="MobiDB-lite"/>
    </source>
</evidence>
<dbReference type="EMBL" id="JAEQND010000006">
    <property type="protein sequence ID" value="MBL0426034.1"/>
    <property type="molecule type" value="Genomic_DNA"/>
</dbReference>
<keyword evidence="4" id="KW-0732">Signal</keyword>
<feature type="region of interest" description="Disordered" evidence="2">
    <location>
        <begin position="129"/>
        <end position="153"/>
    </location>
</feature>
<evidence type="ECO:0000313" key="5">
    <source>
        <dbReference type="EMBL" id="MBL0426034.1"/>
    </source>
</evidence>
<feature type="coiled-coil region" evidence="1">
    <location>
        <begin position="42"/>
        <end position="76"/>
    </location>
</feature>
<dbReference type="Proteomes" id="UP000622707">
    <property type="component" value="Unassembled WGS sequence"/>
</dbReference>
<reference evidence="5 6" key="1">
    <citation type="journal article" date="2017" name="Int. J. Syst. Evol. Microbiol.">
        <title>Ramlibacter alkalitolerans sp. nov., alkali-tolerant bacterium isolated from soil of ginseng.</title>
        <authorList>
            <person name="Lee D.H."/>
            <person name="Cha C.J."/>
        </authorList>
    </citation>
    <scope>NUCLEOTIDE SEQUENCE [LARGE SCALE GENOMIC DNA]</scope>
    <source>
        <strain evidence="5 6">KACC 19305</strain>
    </source>
</reference>
<evidence type="ECO:0000313" key="6">
    <source>
        <dbReference type="Proteomes" id="UP000622707"/>
    </source>
</evidence>